<dbReference type="AlphaFoldDB" id="A0A7R8YY05"/>
<evidence type="ECO:0000313" key="2">
    <source>
        <dbReference type="Proteomes" id="UP000594454"/>
    </source>
</evidence>
<dbReference type="InParanoid" id="A0A7R8YY05"/>
<proteinExistence type="predicted"/>
<reference evidence="1 2" key="1">
    <citation type="submission" date="2020-11" db="EMBL/GenBank/DDBJ databases">
        <authorList>
            <person name="Wallbank WR R."/>
            <person name="Pardo Diaz C."/>
            <person name="Kozak K."/>
            <person name="Martin S."/>
            <person name="Jiggins C."/>
            <person name="Moest M."/>
            <person name="Warren A I."/>
            <person name="Generalovic N T."/>
            <person name="Byers J.R.P. K."/>
            <person name="Montejo-Kovacevich G."/>
            <person name="Yen C E."/>
        </authorList>
    </citation>
    <scope>NUCLEOTIDE SEQUENCE [LARGE SCALE GENOMIC DNA]</scope>
</reference>
<keyword evidence="2" id="KW-1185">Reference proteome</keyword>
<protein>
    <submittedName>
        <fullName evidence="1">Uncharacterized protein</fullName>
    </submittedName>
</protein>
<organism evidence="1 2">
    <name type="scientific">Hermetia illucens</name>
    <name type="common">Black soldier fly</name>
    <dbReference type="NCBI Taxonomy" id="343691"/>
    <lineage>
        <taxon>Eukaryota</taxon>
        <taxon>Metazoa</taxon>
        <taxon>Ecdysozoa</taxon>
        <taxon>Arthropoda</taxon>
        <taxon>Hexapoda</taxon>
        <taxon>Insecta</taxon>
        <taxon>Pterygota</taxon>
        <taxon>Neoptera</taxon>
        <taxon>Endopterygota</taxon>
        <taxon>Diptera</taxon>
        <taxon>Brachycera</taxon>
        <taxon>Stratiomyomorpha</taxon>
        <taxon>Stratiomyidae</taxon>
        <taxon>Hermetiinae</taxon>
        <taxon>Hermetia</taxon>
    </lineage>
</organism>
<sequence length="90" mass="10391">MFLEFCSFGQEAQFLQVRLNVASDRFHGLKRCILPHLLENTKHTSQMLFMILWCVQKNQDVVDEFENDVDLPQACVNGAASESFKLQNAR</sequence>
<accession>A0A7R8YY05</accession>
<evidence type="ECO:0000313" key="1">
    <source>
        <dbReference type="EMBL" id="CAD7089568.1"/>
    </source>
</evidence>
<name>A0A7R8YY05_HERIL</name>
<gene>
    <name evidence="1" type="ORF">HERILL_LOCUS12109</name>
</gene>
<dbReference type="EMBL" id="LR899012">
    <property type="protein sequence ID" value="CAD7089568.1"/>
    <property type="molecule type" value="Genomic_DNA"/>
</dbReference>
<dbReference type="Proteomes" id="UP000594454">
    <property type="component" value="Chromosome 4"/>
</dbReference>